<keyword evidence="3" id="KW-0808">Transferase</keyword>
<accession>A0A8J2UCW9</accession>
<dbReference type="GO" id="GO:0000155">
    <property type="term" value="F:phosphorelay sensor kinase activity"/>
    <property type="evidence" value="ECO:0007669"/>
    <property type="project" value="InterPro"/>
</dbReference>
<dbReference type="InterPro" id="IPR050640">
    <property type="entry name" value="Bact_2-comp_sensor_kinase"/>
</dbReference>
<dbReference type="GO" id="GO:0016020">
    <property type="term" value="C:membrane"/>
    <property type="evidence" value="ECO:0007669"/>
    <property type="project" value="InterPro"/>
</dbReference>
<dbReference type="RefSeq" id="WP_188931493.1">
    <property type="nucleotide sequence ID" value="NZ_BMJC01000002.1"/>
</dbReference>
<proteinExistence type="predicted"/>
<evidence type="ECO:0000313" key="3">
    <source>
        <dbReference type="EMBL" id="GGA98520.1"/>
    </source>
</evidence>
<protein>
    <submittedName>
        <fullName evidence="3">Sensor histidine kinase</fullName>
    </submittedName>
</protein>
<comment type="caution">
    <text evidence="3">The sequence shown here is derived from an EMBL/GenBank/DDBJ whole genome shotgun (WGS) entry which is preliminary data.</text>
</comment>
<feature type="domain" description="Signal transduction histidine kinase internal region" evidence="2">
    <location>
        <begin position="151"/>
        <end position="228"/>
    </location>
</feature>
<dbReference type="AlphaFoldDB" id="A0A8J2UCW9"/>
<keyword evidence="1" id="KW-0472">Membrane</keyword>
<gene>
    <name evidence="3" type="ORF">GCM10011511_22280</name>
</gene>
<dbReference type="PANTHER" id="PTHR34220:SF7">
    <property type="entry name" value="SENSOR HISTIDINE KINASE YPDA"/>
    <property type="match status" value="1"/>
</dbReference>
<feature type="transmembrane region" description="Helical" evidence="1">
    <location>
        <begin position="42"/>
        <end position="63"/>
    </location>
</feature>
<dbReference type="Pfam" id="PF06580">
    <property type="entry name" value="His_kinase"/>
    <property type="match status" value="1"/>
</dbReference>
<dbReference type="InterPro" id="IPR010559">
    <property type="entry name" value="Sig_transdc_His_kin_internal"/>
</dbReference>
<feature type="transmembrane region" description="Helical" evidence="1">
    <location>
        <begin position="75"/>
        <end position="94"/>
    </location>
</feature>
<dbReference type="PANTHER" id="PTHR34220">
    <property type="entry name" value="SENSOR HISTIDINE KINASE YPDA"/>
    <property type="match status" value="1"/>
</dbReference>
<feature type="transmembrane region" description="Helical" evidence="1">
    <location>
        <begin position="12"/>
        <end position="30"/>
    </location>
</feature>
<evidence type="ECO:0000259" key="2">
    <source>
        <dbReference type="Pfam" id="PF06580"/>
    </source>
</evidence>
<keyword evidence="1" id="KW-0812">Transmembrane</keyword>
<name>A0A8J2UCW9_9BACT</name>
<reference evidence="3" key="2">
    <citation type="submission" date="2020-09" db="EMBL/GenBank/DDBJ databases">
        <authorList>
            <person name="Sun Q."/>
            <person name="Zhou Y."/>
        </authorList>
    </citation>
    <scope>NUCLEOTIDE SEQUENCE</scope>
    <source>
        <strain evidence="3">CGMCC 1.15448</strain>
    </source>
</reference>
<reference evidence="3" key="1">
    <citation type="journal article" date="2014" name="Int. J. Syst. Evol. Microbiol.">
        <title>Complete genome sequence of Corynebacterium casei LMG S-19264T (=DSM 44701T), isolated from a smear-ripened cheese.</title>
        <authorList>
            <consortium name="US DOE Joint Genome Institute (JGI-PGF)"/>
            <person name="Walter F."/>
            <person name="Albersmeier A."/>
            <person name="Kalinowski J."/>
            <person name="Ruckert C."/>
        </authorList>
    </citation>
    <scope>NUCLEOTIDE SEQUENCE</scope>
    <source>
        <strain evidence="3">CGMCC 1.15448</strain>
    </source>
</reference>
<dbReference type="EMBL" id="BMJC01000002">
    <property type="protein sequence ID" value="GGA98520.1"/>
    <property type="molecule type" value="Genomic_DNA"/>
</dbReference>
<keyword evidence="3" id="KW-0418">Kinase</keyword>
<organism evidence="3 4">
    <name type="scientific">Puia dinghuensis</name>
    <dbReference type="NCBI Taxonomy" id="1792502"/>
    <lineage>
        <taxon>Bacteria</taxon>
        <taxon>Pseudomonadati</taxon>
        <taxon>Bacteroidota</taxon>
        <taxon>Chitinophagia</taxon>
        <taxon>Chitinophagales</taxon>
        <taxon>Chitinophagaceae</taxon>
        <taxon>Puia</taxon>
    </lineage>
</organism>
<evidence type="ECO:0000256" key="1">
    <source>
        <dbReference type="SAM" id="Phobius"/>
    </source>
</evidence>
<keyword evidence="1" id="KW-1133">Transmembrane helix</keyword>
<keyword evidence="4" id="KW-1185">Reference proteome</keyword>
<evidence type="ECO:0000313" key="4">
    <source>
        <dbReference type="Proteomes" id="UP000607559"/>
    </source>
</evidence>
<sequence>MFRIRRKYSVVYHIVIWALLFLCIFLLRSWNHGRNEVHLTDSMVVVIGLPYIALFYLHAYWLIPGYLFQRKRTAYVLLVLGILLIVVFLAGLVFYLGGLPPAGVTYFQSVSKRIAPGLFILLTSASVGAFREASRLDKIHKEKENEHLRTELSFLRAQVNPHFMLNVLNSMVLLARKKSDHLEPVLMELARLMNYMLYDANDEKIRLEDEIGYLRAFIDLQLLRFGDDVTVRFNAPEKVNGRCIEPMLLIPLVENAFKHGIGLVKEPVIYIDIAIENNTRLAMTVKNKYNPVVRQQERRFSGIGLGNLNKRLELIYPGEFELQRTDTLHVDAAASENWFIITLNIPLQ</sequence>
<dbReference type="Proteomes" id="UP000607559">
    <property type="component" value="Unassembled WGS sequence"/>
</dbReference>